<evidence type="ECO:0000313" key="3">
    <source>
        <dbReference type="Proteomes" id="UP001338309"/>
    </source>
</evidence>
<evidence type="ECO:0000313" key="2">
    <source>
        <dbReference type="EMBL" id="GMQ31617.1"/>
    </source>
</evidence>
<dbReference type="EMBL" id="BTPD01000022">
    <property type="protein sequence ID" value="GMQ31617.1"/>
    <property type="molecule type" value="Genomic_DNA"/>
</dbReference>
<sequence>MKKTILMSALLVAGAAFVQPAVAAVATESMEIILQEEKVQINPDELPEPVKTAIVGDESLQGAAVAEAWKITKEDGTVYFKITFANAEGTKMDKNYDPEGNEIK</sequence>
<dbReference type="Gene3D" id="3.10.450.360">
    <property type="match status" value="1"/>
</dbReference>
<dbReference type="Proteomes" id="UP001338309">
    <property type="component" value="Unassembled WGS sequence"/>
</dbReference>
<feature type="chain" id="PRO_5046537656" description="PepSY domain-containing protein" evidence="1">
    <location>
        <begin position="24"/>
        <end position="104"/>
    </location>
</feature>
<feature type="signal peptide" evidence="1">
    <location>
        <begin position="1"/>
        <end position="23"/>
    </location>
</feature>
<proteinExistence type="predicted"/>
<protein>
    <recommendedName>
        <fullName evidence="4">PepSY domain-containing protein</fullName>
    </recommendedName>
</protein>
<accession>A0ABQ6PVL9</accession>
<keyword evidence="1" id="KW-0732">Signal</keyword>
<evidence type="ECO:0000256" key="1">
    <source>
        <dbReference type="SAM" id="SignalP"/>
    </source>
</evidence>
<organism evidence="2 3">
    <name type="scientific">Algoriphagus confluentis</name>
    <dbReference type="NCBI Taxonomy" id="1697556"/>
    <lineage>
        <taxon>Bacteria</taxon>
        <taxon>Pseudomonadati</taxon>
        <taxon>Bacteroidota</taxon>
        <taxon>Cytophagia</taxon>
        <taxon>Cytophagales</taxon>
        <taxon>Cyclobacteriaceae</taxon>
        <taxon>Algoriphagus</taxon>
    </lineage>
</organism>
<reference evidence="2 3" key="1">
    <citation type="submission" date="2023-08" db="EMBL/GenBank/DDBJ databases">
        <title>Draft genome sequence of Algoriphagus confluentis.</title>
        <authorList>
            <person name="Takatani N."/>
            <person name="Hosokawa M."/>
            <person name="Sawabe T."/>
        </authorList>
    </citation>
    <scope>NUCLEOTIDE SEQUENCE [LARGE SCALE GENOMIC DNA]</scope>
    <source>
        <strain evidence="2 3">NBRC 111222</strain>
    </source>
</reference>
<keyword evidence="3" id="KW-1185">Reference proteome</keyword>
<evidence type="ECO:0008006" key="4">
    <source>
        <dbReference type="Google" id="ProtNLM"/>
    </source>
</evidence>
<comment type="caution">
    <text evidence="2">The sequence shown here is derived from an EMBL/GenBank/DDBJ whole genome shotgun (WGS) entry which is preliminary data.</text>
</comment>
<name>A0ABQ6PVL9_9BACT</name>
<gene>
    <name evidence="2" type="ORF">Aconfl_42620</name>
</gene>
<dbReference type="RefSeq" id="WP_338226390.1">
    <property type="nucleotide sequence ID" value="NZ_BTPD01000022.1"/>
</dbReference>